<comment type="caution">
    <text evidence="1">The sequence shown here is derived from an EMBL/GenBank/DDBJ whole genome shotgun (WGS) entry which is preliminary data.</text>
</comment>
<dbReference type="PROSITE" id="PS51257">
    <property type="entry name" value="PROKAR_LIPOPROTEIN"/>
    <property type="match status" value="1"/>
</dbReference>
<dbReference type="Pfam" id="PF14092">
    <property type="entry name" value="DUF4270"/>
    <property type="match status" value="1"/>
</dbReference>
<organism evidence="1 2">
    <name type="scientific">Salinimicrobium gaetbulicola</name>
    <dbReference type="NCBI Taxonomy" id="999702"/>
    <lineage>
        <taxon>Bacteria</taxon>
        <taxon>Pseudomonadati</taxon>
        <taxon>Bacteroidota</taxon>
        <taxon>Flavobacteriia</taxon>
        <taxon>Flavobacteriales</taxon>
        <taxon>Flavobacteriaceae</taxon>
        <taxon>Salinimicrobium</taxon>
    </lineage>
</organism>
<name>A0ABW3IH84_9FLAO</name>
<keyword evidence="2" id="KW-1185">Reference proteome</keyword>
<dbReference type="EMBL" id="JBHTJP010000035">
    <property type="protein sequence ID" value="MFD0977457.1"/>
    <property type="molecule type" value="Genomic_DNA"/>
</dbReference>
<reference evidence="2" key="1">
    <citation type="journal article" date="2019" name="Int. J. Syst. Evol. Microbiol.">
        <title>The Global Catalogue of Microorganisms (GCM) 10K type strain sequencing project: providing services to taxonomists for standard genome sequencing and annotation.</title>
        <authorList>
            <consortium name="The Broad Institute Genomics Platform"/>
            <consortium name="The Broad Institute Genome Sequencing Center for Infectious Disease"/>
            <person name="Wu L."/>
            <person name="Ma J."/>
        </authorList>
    </citation>
    <scope>NUCLEOTIDE SEQUENCE [LARGE SCALE GENOMIC DNA]</scope>
    <source>
        <strain evidence="2">CCUG 60898</strain>
    </source>
</reference>
<dbReference type="RefSeq" id="WP_380739755.1">
    <property type="nucleotide sequence ID" value="NZ_JBHTJP010000035.1"/>
</dbReference>
<proteinExistence type="predicted"/>
<sequence length="518" mass="57130">MNIKNTMLKMTTVIAVVFSFVACEDDFETVGGNIIGEPGFNAELYDEAEISAYTNTLAPVQTNNLPVNLLGHFTDPVFGDQVASIYTQLSLGATSPEFGTDPVLDSVVLNIPYFSTELENDADGNAQYKIDSLYGEGPIKLSVLESSFFLNNFDPETNFEQAQKYYSDLGTQIEENLTGAVLYKNESFEPSAEEIVEITSTDTTKTGPALRIKLDNTFFQTKILNKEGSDVLASQNSFRNYLRGIYLKAEKIGADGSMVIFNMAQANAGITMYYTVKEADVDDIDEDEDKDELVDTPKSFKLSFGSSKVNTFEQNTPQFPESSNLYLKGGKGSMAVIELFSGLDSNDDGISDELEFLRENNWLINEANLEFYVNNELASGLNQPERVLIYDLNTNAVLVDYVFNTPGTPNPLNSPANNNHLVPLKTDENGNGVVYKVRITKHVNNILNNDVDNPKLGLVVTQNVNILSNSAVKQTEESVVKRVPAGSVITPEATVLYGPDAEDDAKRLKLKIYYTESK</sequence>
<evidence type="ECO:0000313" key="2">
    <source>
        <dbReference type="Proteomes" id="UP001597100"/>
    </source>
</evidence>
<accession>A0ABW3IH84</accession>
<gene>
    <name evidence="1" type="ORF">ACFQ1G_11695</name>
</gene>
<protein>
    <submittedName>
        <fullName evidence="1">DUF4270 domain-containing protein</fullName>
    </submittedName>
</protein>
<evidence type="ECO:0000313" key="1">
    <source>
        <dbReference type="EMBL" id="MFD0977457.1"/>
    </source>
</evidence>
<dbReference type="InterPro" id="IPR025366">
    <property type="entry name" value="DUF4270"/>
</dbReference>
<dbReference type="Proteomes" id="UP001597100">
    <property type="component" value="Unassembled WGS sequence"/>
</dbReference>